<dbReference type="PROSITE" id="PS50995">
    <property type="entry name" value="HTH_MARR_2"/>
    <property type="match status" value="1"/>
</dbReference>
<evidence type="ECO:0000259" key="1">
    <source>
        <dbReference type="PROSITE" id="PS50995"/>
    </source>
</evidence>
<dbReference type="RefSeq" id="WP_091322213.1">
    <property type="nucleotide sequence ID" value="NZ_FOSW01000003.1"/>
</dbReference>
<keyword evidence="2" id="KW-0238">DNA-binding</keyword>
<dbReference type="GO" id="GO:0003677">
    <property type="term" value="F:DNA binding"/>
    <property type="evidence" value="ECO:0007669"/>
    <property type="project" value="UniProtKB-KW"/>
</dbReference>
<dbReference type="GO" id="GO:0003700">
    <property type="term" value="F:DNA-binding transcription factor activity"/>
    <property type="evidence" value="ECO:0007669"/>
    <property type="project" value="InterPro"/>
</dbReference>
<organism evidence="2 3">
    <name type="scientific">Geodermatophilus ruber</name>
    <dbReference type="NCBI Taxonomy" id="504800"/>
    <lineage>
        <taxon>Bacteria</taxon>
        <taxon>Bacillati</taxon>
        <taxon>Actinomycetota</taxon>
        <taxon>Actinomycetes</taxon>
        <taxon>Geodermatophilales</taxon>
        <taxon>Geodermatophilaceae</taxon>
        <taxon>Geodermatophilus</taxon>
    </lineage>
</organism>
<dbReference type="InterPro" id="IPR039422">
    <property type="entry name" value="MarR/SlyA-like"/>
</dbReference>
<dbReference type="SMART" id="SM00347">
    <property type="entry name" value="HTH_MARR"/>
    <property type="match status" value="1"/>
</dbReference>
<evidence type="ECO:0000313" key="3">
    <source>
        <dbReference type="Proteomes" id="UP000199152"/>
    </source>
</evidence>
<dbReference type="PANTHER" id="PTHR33164">
    <property type="entry name" value="TRANSCRIPTIONAL REGULATOR, MARR FAMILY"/>
    <property type="match status" value="1"/>
</dbReference>
<dbReference type="Proteomes" id="UP000199152">
    <property type="component" value="Unassembled WGS sequence"/>
</dbReference>
<dbReference type="InterPro" id="IPR000835">
    <property type="entry name" value="HTH_MarR-typ"/>
</dbReference>
<sequence length="176" mass="19313">MAGPQLHREKLPVTIDREAYTPAFLSLVANALSWGGSYLYMRRFGVGVNDWRVLSALGNHPGATAGEVCTVLGLNKSVVSRSVSGMVDRGLVAIERAEGQRRLYLTEEGVALHDQLLPLALERERRMLRGFTDEEIVQLRGFLRRMHDNLFEAADTGAAVAGGEDAVEQPGSHRND</sequence>
<evidence type="ECO:0000313" key="2">
    <source>
        <dbReference type="EMBL" id="SFK70282.1"/>
    </source>
</evidence>
<accession>A0A1I4BN46</accession>
<dbReference type="OrthoDB" id="3237509at2"/>
<dbReference type="EMBL" id="FOSW01000003">
    <property type="protein sequence ID" value="SFK70282.1"/>
    <property type="molecule type" value="Genomic_DNA"/>
</dbReference>
<dbReference type="InterPro" id="IPR036388">
    <property type="entry name" value="WH-like_DNA-bd_sf"/>
</dbReference>
<dbReference type="Pfam" id="PF12802">
    <property type="entry name" value="MarR_2"/>
    <property type="match status" value="1"/>
</dbReference>
<dbReference type="InterPro" id="IPR036390">
    <property type="entry name" value="WH_DNA-bd_sf"/>
</dbReference>
<gene>
    <name evidence="2" type="ORF">SAMN04488085_103127</name>
</gene>
<proteinExistence type="predicted"/>
<dbReference type="STRING" id="504800.SAMN04488085_103127"/>
<reference evidence="2 3" key="1">
    <citation type="submission" date="2016-10" db="EMBL/GenBank/DDBJ databases">
        <authorList>
            <person name="de Groot N.N."/>
        </authorList>
    </citation>
    <scope>NUCLEOTIDE SEQUENCE [LARGE SCALE GENOMIC DNA]</scope>
    <source>
        <strain evidence="2 3">DSM 45317</strain>
    </source>
</reference>
<dbReference type="GO" id="GO:0006950">
    <property type="term" value="P:response to stress"/>
    <property type="evidence" value="ECO:0007669"/>
    <property type="project" value="TreeGrafter"/>
</dbReference>
<dbReference type="SUPFAM" id="SSF46785">
    <property type="entry name" value="Winged helix' DNA-binding domain"/>
    <property type="match status" value="1"/>
</dbReference>
<dbReference type="Gene3D" id="1.10.10.10">
    <property type="entry name" value="Winged helix-like DNA-binding domain superfamily/Winged helix DNA-binding domain"/>
    <property type="match status" value="1"/>
</dbReference>
<feature type="domain" description="HTH marR-type" evidence="1">
    <location>
        <begin position="1"/>
        <end position="148"/>
    </location>
</feature>
<name>A0A1I4BN46_9ACTN</name>
<keyword evidence="3" id="KW-1185">Reference proteome</keyword>
<dbReference type="AlphaFoldDB" id="A0A1I4BN46"/>
<protein>
    <submittedName>
        <fullName evidence="2">DNA-binding transcriptional regulator, MarR family</fullName>
    </submittedName>
</protein>
<dbReference type="InParanoid" id="A0A1I4BN46"/>
<dbReference type="PANTHER" id="PTHR33164:SF43">
    <property type="entry name" value="HTH-TYPE TRANSCRIPTIONAL REPRESSOR YETL"/>
    <property type="match status" value="1"/>
</dbReference>